<name>W2L878_PHYNI</name>
<evidence type="ECO:0000313" key="2">
    <source>
        <dbReference type="EMBL" id="ETL93567.1"/>
    </source>
</evidence>
<organism evidence="2">
    <name type="scientific">Phytophthora nicotianae</name>
    <name type="common">Potato buckeye rot agent</name>
    <name type="synonym">Phytophthora parasitica</name>
    <dbReference type="NCBI Taxonomy" id="4792"/>
    <lineage>
        <taxon>Eukaryota</taxon>
        <taxon>Sar</taxon>
        <taxon>Stramenopiles</taxon>
        <taxon>Oomycota</taxon>
        <taxon>Peronosporomycetes</taxon>
        <taxon>Peronosporales</taxon>
        <taxon>Peronosporaceae</taxon>
        <taxon>Phytophthora</taxon>
    </lineage>
</organism>
<evidence type="ECO:0000256" key="1">
    <source>
        <dbReference type="SAM" id="MobiDB-lite"/>
    </source>
</evidence>
<gene>
    <name evidence="2" type="ORF">L917_08290</name>
</gene>
<dbReference type="VEuPathDB" id="FungiDB:PPTG_22899"/>
<dbReference type="EMBL" id="KI679562">
    <property type="protein sequence ID" value="ETL93567.1"/>
    <property type="molecule type" value="Genomic_DNA"/>
</dbReference>
<dbReference type="Proteomes" id="UP000054423">
    <property type="component" value="Unassembled WGS sequence"/>
</dbReference>
<sequence length="89" mass="10058">MEGDTEDLSLIHARQTTVSLNRQIDSHTQLVALVSCKLPSNFFRLLLFLAGDIHARVTKHRQWLATEAAKTQHRHGDFSTKQQPVPGLE</sequence>
<reference evidence="2" key="1">
    <citation type="submission" date="2013-11" db="EMBL/GenBank/DDBJ databases">
        <title>The Genome Sequence of Phytophthora parasitica CHvinca01.</title>
        <authorList>
            <consortium name="The Broad Institute Genomics Platform"/>
            <person name="Russ C."/>
            <person name="Tyler B."/>
            <person name="Panabieres F."/>
            <person name="Shan W."/>
            <person name="Tripathy S."/>
            <person name="Grunwald N."/>
            <person name="Machado M."/>
            <person name="Johnson C.S."/>
            <person name="Arredondo F."/>
            <person name="Hong C."/>
            <person name="Coffey M."/>
            <person name="Young S.K."/>
            <person name="Zeng Q."/>
            <person name="Gargeya S."/>
            <person name="Fitzgerald M."/>
            <person name="Abouelleil A."/>
            <person name="Alvarado L."/>
            <person name="Chapman S.B."/>
            <person name="Gainer-Dewar J."/>
            <person name="Goldberg J."/>
            <person name="Griggs A."/>
            <person name="Gujja S."/>
            <person name="Hansen M."/>
            <person name="Howarth C."/>
            <person name="Imamovic A."/>
            <person name="Ireland A."/>
            <person name="Larimer J."/>
            <person name="McCowan C."/>
            <person name="Murphy C."/>
            <person name="Pearson M."/>
            <person name="Poon T.W."/>
            <person name="Priest M."/>
            <person name="Roberts A."/>
            <person name="Saif S."/>
            <person name="Shea T."/>
            <person name="Sykes S."/>
            <person name="Wortman J."/>
            <person name="Nusbaum C."/>
            <person name="Birren B."/>
        </authorList>
    </citation>
    <scope>NUCLEOTIDE SEQUENCE [LARGE SCALE GENOMIC DNA]</scope>
    <source>
        <strain evidence="2">CHvinca01</strain>
    </source>
</reference>
<dbReference type="AlphaFoldDB" id="W2L878"/>
<accession>W2L878</accession>
<feature type="region of interest" description="Disordered" evidence="1">
    <location>
        <begin position="68"/>
        <end position="89"/>
    </location>
</feature>
<proteinExistence type="predicted"/>
<protein>
    <submittedName>
        <fullName evidence="2">Uncharacterized protein</fullName>
    </submittedName>
</protein>